<feature type="region of interest" description="Disordered" evidence="1">
    <location>
        <begin position="33"/>
        <end position="54"/>
    </location>
</feature>
<dbReference type="AlphaFoldDB" id="A0A806FHM8"/>
<sequence length="54" mass="6105">MTFPAAHCTETSERLTTATLIYGTACGNIRRFGHNGTHLRHGSRKHPKTMPRQR</sequence>
<protein>
    <submittedName>
        <fullName evidence="2">Uncharacterized protein</fullName>
    </submittedName>
</protein>
<evidence type="ECO:0000313" key="2">
    <source>
        <dbReference type="EMBL" id="AEK29533.1"/>
    </source>
</evidence>
<dbReference type="EMBL" id="CP002915">
    <property type="protein sequence ID" value="AEK29533.1"/>
    <property type="molecule type" value="Genomic_DNA"/>
</dbReference>
<proteinExistence type="predicted"/>
<name>A0A806FHM8_BIFAN</name>
<evidence type="ECO:0000313" key="3">
    <source>
        <dbReference type="Proteomes" id="UP000008394"/>
    </source>
</evidence>
<accession>A0A806FHM8</accession>
<organism evidence="2 3">
    <name type="scientific">Bifidobacterium animalis subsp. lactis CNCM I-2494</name>
    <dbReference type="NCBI Taxonomy" id="1042403"/>
    <lineage>
        <taxon>Bacteria</taxon>
        <taxon>Bacillati</taxon>
        <taxon>Actinomycetota</taxon>
        <taxon>Actinomycetes</taxon>
        <taxon>Bifidobacteriales</taxon>
        <taxon>Bifidobacteriaceae</taxon>
        <taxon>Bifidobacterium</taxon>
    </lineage>
</organism>
<evidence type="ECO:0000256" key="1">
    <source>
        <dbReference type="SAM" id="MobiDB-lite"/>
    </source>
</evidence>
<dbReference type="KEGG" id="bnm:BALAC2494_01804"/>
<gene>
    <name evidence="2" type="ORF">BALAC2494_01804</name>
</gene>
<reference evidence="2 3" key="1">
    <citation type="journal article" date="2011" name="J. Bacteriol.">
        <title>Genome Sequence of the Probiotic Strain Bifidobacterium animalis subsp. lactis CNCM I-2494.</title>
        <authorList>
            <person name="Chervaux C."/>
            <person name="Grimaldi C."/>
            <person name="Bolotin A."/>
            <person name="Quinquis B."/>
            <person name="Legrain-Raspaud S."/>
            <person name="van Hylckama Vlieg J.E."/>
            <person name="Denariaz G."/>
            <person name="Smokvina T."/>
        </authorList>
    </citation>
    <scope>NUCLEOTIDE SEQUENCE [LARGE SCALE GENOMIC DNA]</scope>
    <source>
        <strain evidence="2 3">CNCM I-2494</strain>
    </source>
</reference>
<dbReference type="Proteomes" id="UP000008394">
    <property type="component" value="Chromosome"/>
</dbReference>